<evidence type="ECO:0000313" key="1">
    <source>
        <dbReference type="EMBL" id="MFC7364508.1"/>
    </source>
</evidence>
<keyword evidence="2" id="KW-1185">Reference proteome</keyword>
<reference evidence="2" key="1">
    <citation type="journal article" date="2019" name="Int. J. Syst. Evol. Microbiol.">
        <title>The Global Catalogue of Microorganisms (GCM) 10K type strain sequencing project: providing services to taxonomists for standard genome sequencing and annotation.</title>
        <authorList>
            <consortium name="The Broad Institute Genomics Platform"/>
            <consortium name="The Broad Institute Genome Sequencing Center for Infectious Disease"/>
            <person name="Wu L."/>
            <person name="Ma J."/>
        </authorList>
    </citation>
    <scope>NUCLEOTIDE SEQUENCE [LARGE SCALE GENOMIC DNA]</scope>
    <source>
        <strain evidence="2">JCM 4738</strain>
    </source>
</reference>
<sequence>MQAINEGTFTFMGLRMVDIFFKVRPEMIERAEEVEMGTITCPSCKEKSLDAWIYLENGEWQAEKVWSICKPCQQEALSKKITRDLMKKRQEVIEGS</sequence>
<gene>
    <name evidence="1" type="ORF">ACFQQH_05125</name>
</gene>
<accession>A0ABW2NEE3</accession>
<proteinExistence type="predicted"/>
<dbReference type="RefSeq" id="WP_157297344.1">
    <property type="nucleotide sequence ID" value="NZ_JBHTCT010000011.1"/>
</dbReference>
<protein>
    <submittedName>
        <fullName evidence="1">Uncharacterized protein</fullName>
    </submittedName>
</protein>
<evidence type="ECO:0000313" key="2">
    <source>
        <dbReference type="Proteomes" id="UP001596483"/>
    </source>
</evidence>
<dbReference type="EMBL" id="JBHTCT010000011">
    <property type="protein sequence ID" value="MFC7364508.1"/>
    <property type="molecule type" value="Genomic_DNA"/>
</dbReference>
<dbReference type="Proteomes" id="UP001596483">
    <property type="component" value="Unassembled WGS sequence"/>
</dbReference>
<organism evidence="1 2">
    <name type="scientific">Bhargavaea changchunensis</name>
    <dbReference type="NCBI Taxonomy" id="2134037"/>
    <lineage>
        <taxon>Bacteria</taxon>
        <taxon>Bacillati</taxon>
        <taxon>Bacillota</taxon>
        <taxon>Bacilli</taxon>
        <taxon>Bacillales</taxon>
        <taxon>Caryophanaceae</taxon>
        <taxon>Bhargavaea</taxon>
    </lineage>
</organism>
<name>A0ABW2NEE3_9BACL</name>
<comment type="caution">
    <text evidence="1">The sequence shown here is derived from an EMBL/GenBank/DDBJ whole genome shotgun (WGS) entry which is preliminary data.</text>
</comment>